<dbReference type="Proteomes" id="UP000029553">
    <property type="component" value="Unassembled WGS sequence"/>
</dbReference>
<proteinExistence type="predicted"/>
<organism evidence="1 2">
    <name type="scientific">Comamonas testosteroni</name>
    <name type="common">Pseudomonas testosteroni</name>
    <dbReference type="NCBI Taxonomy" id="285"/>
    <lineage>
        <taxon>Bacteria</taxon>
        <taxon>Pseudomonadati</taxon>
        <taxon>Pseudomonadota</taxon>
        <taxon>Betaproteobacteria</taxon>
        <taxon>Burkholderiales</taxon>
        <taxon>Comamonadaceae</taxon>
        <taxon>Comamonas</taxon>
    </lineage>
</organism>
<protein>
    <submittedName>
        <fullName evidence="1">Uncharacterized protein</fullName>
    </submittedName>
</protein>
<evidence type="ECO:0000313" key="1">
    <source>
        <dbReference type="EMBL" id="KGH30443.1"/>
    </source>
</evidence>
<gene>
    <name evidence="1" type="ORF">P353_09840</name>
</gene>
<comment type="caution">
    <text evidence="1">The sequence shown here is derived from an EMBL/GenBank/DDBJ whole genome shotgun (WGS) entry which is preliminary data.</text>
</comment>
<dbReference type="RefSeq" id="WP_034368468.1">
    <property type="nucleotide sequence ID" value="NZ_AWOR01000043.1"/>
</dbReference>
<name>A0A096FL18_COMTE</name>
<evidence type="ECO:0000313" key="2">
    <source>
        <dbReference type="Proteomes" id="UP000029553"/>
    </source>
</evidence>
<accession>A0A096FL18</accession>
<reference evidence="1 2" key="1">
    <citation type="submission" date="2013-09" db="EMBL/GenBank/DDBJ databases">
        <title>High correlation between genotypes and phenotypes of environmental bacteria Comamonas testosteroni strains.</title>
        <authorList>
            <person name="Liu L."/>
            <person name="Zhu W."/>
            <person name="Xia X."/>
            <person name="Xu B."/>
            <person name="Luo M."/>
            <person name="Wang G."/>
        </authorList>
    </citation>
    <scope>NUCLEOTIDE SEQUENCE [LARGE SCALE GENOMIC DNA]</scope>
    <source>
        <strain evidence="1 2">JL40</strain>
    </source>
</reference>
<dbReference type="AlphaFoldDB" id="A0A096FL18"/>
<sequence length="176" mass="19340">MASCAYCHTRILFGGKRDGDRRYCNEKCLHQGLLSDAASQLFPADVKAHIFRVHRGNCPKCDGPGPVDVHTSYRVYSVVMMTSWSSRPLVACARCGTKQKIGDTVFSLFLGWWGLPWGILMTPVQLTRNLIAFGKTPDPETPSPALEQVLRSHLAAQLIANQQQAALSQSAQPGSR</sequence>
<dbReference type="EMBL" id="AWOR01000043">
    <property type="protein sequence ID" value="KGH30443.1"/>
    <property type="molecule type" value="Genomic_DNA"/>
</dbReference>